<keyword evidence="3" id="KW-1185">Reference proteome</keyword>
<accession>A0A1J6K9Y8</accession>
<dbReference type="Gramene" id="OIT18839">
    <property type="protein sequence ID" value="OIT18839"/>
    <property type="gene ID" value="A4A49_53743"/>
</dbReference>
<dbReference type="AlphaFoldDB" id="A0A1J6K9Y8"/>
<protein>
    <recommendedName>
        <fullName evidence="4">Transposase-associated domain-containing protein</fullName>
    </recommendedName>
</protein>
<feature type="region of interest" description="Disordered" evidence="1">
    <location>
        <begin position="19"/>
        <end position="41"/>
    </location>
</feature>
<evidence type="ECO:0000256" key="1">
    <source>
        <dbReference type="SAM" id="MobiDB-lite"/>
    </source>
</evidence>
<dbReference type="EMBL" id="MJEQ01016078">
    <property type="protein sequence ID" value="OIT18839.1"/>
    <property type="molecule type" value="Genomic_DNA"/>
</dbReference>
<proteinExistence type="predicted"/>
<organism evidence="2 3">
    <name type="scientific">Nicotiana attenuata</name>
    <name type="common">Coyote tobacco</name>
    <dbReference type="NCBI Taxonomy" id="49451"/>
    <lineage>
        <taxon>Eukaryota</taxon>
        <taxon>Viridiplantae</taxon>
        <taxon>Streptophyta</taxon>
        <taxon>Embryophyta</taxon>
        <taxon>Tracheophyta</taxon>
        <taxon>Spermatophyta</taxon>
        <taxon>Magnoliopsida</taxon>
        <taxon>eudicotyledons</taxon>
        <taxon>Gunneridae</taxon>
        <taxon>Pentapetalae</taxon>
        <taxon>asterids</taxon>
        <taxon>lamiids</taxon>
        <taxon>Solanales</taxon>
        <taxon>Solanaceae</taxon>
        <taxon>Nicotianoideae</taxon>
        <taxon>Nicotianeae</taxon>
        <taxon>Nicotiana</taxon>
    </lineage>
</organism>
<evidence type="ECO:0000313" key="3">
    <source>
        <dbReference type="Proteomes" id="UP000187609"/>
    </source>
</evidence>
<dbReference type="Proteomes" id="UP000187609">
    <property type="component" value="Unassembled WGS sequence"/>
</dbReference>
<reference evidence="2" key="1">
    <citation type="submission" date="2016-11" db="EMBL/GenBank/DDBJ databases">
        <title>The genome of Nicotiana attenuata.</title>
        <authorList>
            <person name="Xu S."/>
            <person name="Brockmoeller T."/>
            <person name="Gaquerel E."/>
            <person name="Navarro A."/>
            <person name="Kuhl H."/>
            <person name="Gase K."/>
            <person name="Ling Z."/>
            <person name="Zhou W."/>
            <person name="Kreitzer C."/>
            <person name="Stanke M."/>
            <person name="Tang H."/>
            <person name="Lyons E."/>
            <person name="Pandey P."/>
            <person name="Pandey S.P."/>
            <person name="Timmermann B."/>
            <person name="Baldwin I.T."/>
        </authorList>
    </citation>
    <scope>NUCLEOTIDE SEQUENCE [LARGE SCALE GENOMIC DNA]</scope>
    <source>
        <strain evidence="2">UT</strain>
    </source>
</reference>
<gene>
    <name evidence="2" type="ORF">A4A49_53743</name>
</gene>
<evidence type="ECO:0008006" key="4">
    <source>
        <dbReference type="Google" id="ProtNLM"/>
    </source>
</evidence>
<evidence type="ECO:0000313" key="2">
    <source>
        <dbReference type="EMBL" id="OIT18839.1"/>
    </source>
</evidence>
<feature type="compositionally biased region" description="Low complexity" evidence="1">
    <location>
        <begin position="19"/>
        <end position="36"/>
    </location>
</feature>
<sequence>MMDKSWIFIKNRALPQYLNGSDSSSDDGTNVGTDSDIGNDDASTFEMLHDLYRGIPTHSHEFDKNNESSCEEPNTEAKIFYRLLKDAEQKLYPDCDKFSKLSFEYADLYQCPKCGEKRWMVRKGEHTDEEVASENSNKRIKEF</sequence>
<name>A0A1J6K9Y8_NICAT</name>
<comment type="caution">
    <text evidence="2">The sequence shown here is derived from an EMBL/GenBank/DDBJ whole genome shotgun (WGS) entry which is preliminary data.</text>
</comment>